<dbReference type="AlphaFoldDB" id="A0A7H0IBK0"/>
<evidence type="ECO:0000313" key="4">
    <source>
        <dbReference type="Proteomes" id="UP000516052"/>
    </source>
</evidence>
<dbReference type="SUPFAM" id="SSF143120">
    <property type="entry name" value="YefM-like"/>
    <property type="match status" value="1"/>
</dbReference>
<dbReference type="RefSeq" id="WP_187747185.1">
    <property type="nucleotide sequence ID" value="NZ_CP060828.1"/>
</dbReference>
<dbReference type="PANTHER" id="PTHR33713">
    <property type="entry name" value="ANTITOXIN YAFN-RELATED"/>
    <property type="match status" value="1"/>
</dbReference>
<reference evidence="3 4" key="1">
    <citation type="submission" date="2020-08" db="EMBL/GenBank/DDBJ databases">
        <title>A novel species.</title>
        <authorList>
            <person name="Gao J."/>
        </authorList>
    </citation>
    <scope>NUCLEOTIDE SEQUENCE [LARGE SCALE GENOMIC DNA]</scope>
    <source>
        <strain evidence="3 4">CRXT-G-22</strain>
    </source>
</reference>
<sequence>MDDSISVRELRANLARLLDQAEEGEPTVITRGGTPVAALVPIEEYSALEEAADELLAREALQTLAEEGDAPRATLADVLADIFGPPANVSEEGAA</sequence>
<keyword evidence="4" id="KW-1185">Reference proteome</keyword>
<accession>A0A7H0IBK0</accession>
<comment type="function">
    <text evidence="2">Antitoxin component of a type II toxin-antitoxin (TA) system.</text>
</comment>
<dbReference type="KEGG" id="sroi:IAG44_12370"/>
<proteinExistence type="inferred from homology"/>
<evidence type="ECO:0000256" key="1">
    <source>
        <dbReference type="ARBA" id="ARBA00009981"/>
    </source>
</evidence>
<dbReference type="Gene3D" id="3.40.1620.10">
    <property type="entry name" value="YefM-like domain"/>
    <property type="match status" value="1"/>
</dbReference>
<dbReference type="InterPro" id="IPR036165">
    <property type="entry name" value="YefM-like_sf"/>
</dbReference>
<comment type="similarity">
    <text evidence="1 2">Belongs to the phD/YefM antitoxin family.</text>
</comment>
<protein>
    <recommendedName>
        <fullName evidence="2">Antitoxin</fullName>
    </recommendedName>
</protein>
<dbReference type="Pfam" id="PF02604">
    <property type="entry name" value="PhdYeFM_antitox"/>
    <property type="match status" value="1"/>
</dbReference>
<dbReference type="Proteomes" id="UP000516052">
    <property type="component" value="Chromosome"/>
</dbReference>
<dbReference type="InterPro" id="IPR051405">
    <property type="entry name" value="phD/YefM_antitoxin"/>
</dbReference>
<gene>
    <name evidence="3" type="ORF">IAG44_12370</name>
</gene>
<dbReference type="PANTHER" id="PTHR33713:SF10">
    <property type="entry name" value="ANTITOXIN YAFN"/>
    <property type="match status" value="1"/>
</dbReference>
<dbReference type="InterPro" id="IPR006442">
    <property type="entry name" value="Antitoxin_Phd/YefM"/>
</dbReference>
<evidence type="ECO:0000313" key="3">
    <source>
        <dbReference type="EMBL" id="QNP70166.1"/>
    </source>
</evidence>
<evidence type="ECO:0000256" key="2">
    <source>
        <dbReference type="RuleBase" id="RU362080"/>
    </source>
</evidence>
<dbReference type="EMBL" id="CP060828">
    <property type="protein sequence ID" value="QNP70166.1"/>
    <property type="molecule type" value="Genomic_DNA"/>
</dbReference>
<organism evidence="3 4">
    <name type="scientific">Streptomyces roseirectus</name>
    <dbReference type="NCBI Taxonomy" id="2768066"/>
    <lineage>
        <taxon>Bacteria</taxon>
        <taxon>Bacillati</taxon>
        <taxon>Actinomycetota</taxon>
        <taxon>Actinomycetes</taxon>
        <taxon>Kitasatosporales</taxon>
        <taxon>Streptomycetaceae</taxon>
        <taxon>Streptomyces</taxon>
    </lineage>
</organism>
<name>A0A7H0IBK0_9ACTN</name>
<dbReference type="NCBIfam" id="TIGR01552">
    <property type="entry name" value="phd_fam"/>
    <property type="match status" value="1"/>
</dbReference>